<reference evidence="2" key="4">
    <citation type="submission" date="2023-01" db="EMBL/GenBank/DDBJ databases">
        <title>Human gut microbiome strain richness.</title>
        <authorList>
            <person name="Chen-Liaw A."/>
        </authorList>
    </citation>
    <scope>NUCLEOTIDE SEQUENCE</scope>
    <source>
        <strain evidence="2">1001217st1_A9_1001217B_191108</strain>
    </source>
</reference>
<evidence type="ECO:0000313" key="6">
    <source>
        <dbReference type="Proteomes" id="UP000283992"/>
    </source>
</evidence>
<organism evidence="4 7">
    <name type="scientific">Mediterraneibacter gnavus</name>
    <name type="common">Ruminococcus gnavus</name>
    <dbReference type="NCBI Taxonomy" id="33038"/>
    <lineage>
        <taxon>Bacteria</taxon>
        <taxon>Bacillati</taxon>
        <taxon>Bacillota</taxon>
        <taxon>Clostridia</taxon>
        <taxon>Lachnospirales</taxon>
        <taxon>Lachnospiraceae</taxon>
        <taxon>Mediterraneibacter</taxon>
    </lineage>
</organism>
<dbReference type="Proteomes" id="UP000284472">
    <property type="component" value="Unassembled WGS sequence"/>
</dbReference>
<keyword evidence="1" id="KW-0175">Coiled coil</keyword>
<dbReference type="AlphaFoldDB" id="A0A2N5NY26"/>
<evidence type="ECO:0000313" key="2">
    <source>
        <dbReference type="EMBL" id="MDB8738066.1"/>
    </source>
</evidence>
<feature type="coiled-coil region" evidence="1">
    <location>
        <begin position="7"/>
        <end position="57"/>
    </location>
</feature>
<dbReference type="EMBL" id="QRLN01000011">
    <property type="protein sequence ID" value="RHJ11513.1"/>
    <property type="molecule type" value="Genomic_DNA"/>
</dbReference>
<dbReference type="Proteomes" id="UP001296580">
    <property type="component" value="Unassembled WGS sequence"/>
</dbReference>
<proteinExistence type="predicted"/>
<comment type="caution">
    <text evidence="4">The sequence shown here is derived from an EMBL/GenBank/DDBJ whole genome shotgun (WGS) entry which is preliminary data.</text>
</comment>
<accession>A0A2N5NY26</accession>
<evidence type="ECO:0000313" key="4">
    <source>
        <dbReference type="EMBL" id="RHD06715.1"/>
    </source>
</evidence>
<evidence type="ECO:0000313" key="3">
    <source>
        <dbReference type="EMBL" id="NSI58788.1"/>
    </source>
</evidence>
<dbReference type="Proteomes" id="UP001211731">
    <property type="component" value="Unassembled WGS sequence"/>
</dbReference>
<evidence type="ECO:0000256" key="1">
    <source>
        <dbReference type="SAM" id="Coils"/>
    </source>
</evidence>
<dbReference type="RefSeq" id="WP_054338198.1">
    <property type="nucleotide sequence ID" value="NZ_JAAIMR010000019.1"/>
</dbReference>
<reference evidence="3" key="3">
    <citation type="submission" date="2020-02" db="EMBL/GenBank/DDBJ databases">
        <authorList>
            <person name="Littmann E."/>
            <person name="Sorbara M."/>
        </authorList>
    </citation>
    <scope>NUCLEOTIDE SEQUENCE</scope>
    <source>
        <strain evidence="3">MSK.15.32</strain>
    </source>
</reference>
<dbReference type="EMBL" id="JAAIRV010000019">
    <property type="protein sequence ID" value="NSI58788.1"/>
    <property type="molecule type" value="Genomic_DNA"/>
</dbReference>
<evidence type="ECO:0008006" key="8">
    <source>
        <dbReference type="Google" id="ProtNLM"/>
    </source>
</evidence>
<dbReference type="Proteomes" id="UP000283992">
    <property type="component" value="Unassembled WGS sequence"/>
</dbReference>
<dbReference type="EMBL" id="QSIR01000010">
    <property type="protein sequence ID" value="RHD06715.1"/>
    <property type="molecule type" value="Genomic_DNA"/>
</dbReference>
<name>A0A2N5NY26_MEDGN</name>
<evidence type="ECO:0000313" key="5">
    <source>
        <dbReference type="EMBL" id="RHJ11513.1"/>
    </source>
</evidence>
<reference evidence="3" key="2">
    <citation type="journal article" date="2020" name="Cell Host Microbe">
        <title>Functional and Genomic Variation between Human-Derived Isolates of Lachnospiraceae Reveals Inter- and Intra-Species Diversity.</title>
        <authorList>
            <person name="Sorbara M.T."/>
            <person name="Littmann E.R."/>
            <person name="Fontana E."/>
            <person name="Moody T.U."/>
            <person name="Kohout C.E."/>
            <person name="Gjonbalaj M."/>
            <person name="Eaton V."/>
            <person name="Seok R."/>
            <person name="Leiner I.M."/>
            <person name="Pamer E.G."/>
        </authorList>
    </citation>
    <scope>NUCLEOTIDE SEQUENCE</scope>
    <source>
        <strain evidence="3">MSK.15.32</strain>
    </source>
</reference>
<protein>
    <recommendedName>
        <fullName evidence="8">DUF4315 family protein</fullName>
    </recommendedName>
</protein>
<dbReference type="EMBL" id="JAQMLR010000003">
    <property type="protein sequence ID" value="MDB8738066.1"/>
    <property type="molecule type" value="Genomic_DNA"/>
</dbReference>
<reference evidence="6 7" key="1">
    <citation type="submission" date="2018-08" db="EMBL/GenBank/DDBJ databases">
        <title>A genome reference for cultivated species of the human gut microbiota.</title>
        <authorList>
            <person name="Zou Y."/>
            <person name="Xue W."/>
            <person name="Luo G."/>
        </authorList>
    </citation>
    <scope>NUCLEOTIDE SEQUENCE [LARGE SCALE GENOMIC DNA]</scope>
    <source>
        <strain evidence="5 6">AM12-54</strain>
        <strain evidence="4 7">AM32-6</strain>
    </source>
</reference>
<gene>
    <name evidence="5" type="ORF">DW142_09245</name>
    <name evidence="4" type="ORF">DW812_08060</name>
    <name evidence="3" type="ORF">G4993_10315</name>
    <name evidence="2" type="ORF">PNU63_04615</name>
</gene>
<sequence length="90" mass="10796">MSLQEQLEKVQSDLQKIEERRKELQQKEKELLTKLELEEARAAAKKNEEIRKIVEENYGEVDGSNLEIFRRVMQEQSGQMKQRKEHLKQN</sequence>
<evidence type="ECO:0000313" key="7">
    <source>
        <dbReference type="Proteomes" id="UP000284472"/>
    </source>
</evidence>